<dbReference type="Gene3D" id="3.30.1330.60">
    <property type="entry name" value="OmpA-like domain"/>
    <property type="match status" value="1"/>
</dbReference>
<accession>A0A2U2PMV2</accession>
<dbReference type="RefSeq" id="WP_109413928.1">
    <property type="nucleotide sequence ID" value="NZ_QEAS01000001.1"/>
</dbReference>
<dbReference type="Pfam" id="PF13488">
    <property type="entry name" value="Gly-zipper_Omp"/>
    <property type="match status" value="1"/>
</dbReference>
<dbReference type="InterPro" id="IPR050330">
    <property type="entry name" value="Bact_OuterMem_StrucFunc"/>
</dbReference>
<evidence type="ECO:0000256" key="5">
    <source>
        <dbReference type="SAM" id="SignalP"/>
    </source>
</evidence>
<keyword evidence="5" id="KW-0732">Signal</keyword>
<evidence type="ECO:0000256" key="4">
    <source>
        <dbReference type="PROSITE-ProRule" id="PRU00473"/>
    </source>
</evidence>
<dbReference type="SUPFAM" id="SSF103088">
    <property type="entry name" value="OmpA-like"/>
    <property type="match status" value="1"/>
</dbReference>
<proteinExistence type="predicted"/>
<feature type="signal peptide" evidence="5">
    <location>
        <begin position="1"/>
        <end position="22"/>
    </location>
</feature>
<comment type="subcellular location">
    <subcellularLocation>
        <location evidence="1">Cell outer membrane</location>
    </subcellularLocation>
</comment>
<dbReference type="InterPro" id="IPR006664">
    <property type="entry name" value="OMP_bac"/>
</dbReference>
<dbReference type="PROSITE" id="PS51257">
    <property type="entry name" value="PROKAR_LIPOPROTEIN"/>
    <property type="match status" value="1"/>
</dbReference>
<evidence type="ECO:0000259" key="6">
    <source>
        <dbReference type="PROSITE" id="PS51123"/>
    </source>
</evidence>
<dbReference type="EMBL" id="QEAS01000001">
    <property type="protein sequence ID" value="PWG82509.1"/>
    <property type="molecule type" value="Genomic_DNA"/>
</dbReference>
<sequence length="226" mass="23556">MKFTKIKIATYCVAFASATFLATGCSQMTKTQKGAVIGSAAGGTIGALIGKKAGNTAVGAILGGAIGGTAGAFIGRKMDRQAQEIKNTVPGAEVIDAEEGLIVKFDSGLLFDFDKSNLKDAAKTNIANLAASMKNNPQTDIMVIGHTDDKGSDSYNLSLSERRAQAVKDFAVANGVSASRLRIVGKGESEPIGDNTTEAGRAQNRRVEIVIVANDQMKKEARQSAQ</sequence>
<dbReference type="GO" id="GO:0009279">
    <property type="term" value="C:cell outer membrane"/>
    <property type="evidence" value="ECO:0007669"/>
    <property type="project" value="UniProtKB-SubCell"/>
</dbReference>
<dbReference type="AlphaFoldDB" id="A0A2U2PMV2"/>
<dbReference type="PANTHER" id="PTHR30329:SF21">
    <property type="entry name" value="LIPOPROTEIN YIAD-RELATED"/>
    <property type="match status" value="1"/>
</dbReference>
<evidence type="ECO:0000256" key="3">
    <source>
        <dbReference type="ARBA" id="ARBA00023237"/>
    </source>
</evidence>
<evidence type="ECO:0000313" key="7">
    <source>
        <dbReference type="EMBL" id="PWG82509.1"/>
    </source>
</evidence>
<dbReference type="PANTHER" id="PTHR30329">
    <property type="entry name" value="STATOR ELEMENT OF FLAGELLAR MOTOR COMPLEX"/>
    <property type="match status" value="1"/>
</dbReference>
<name>A0A2U2PMV2_9SPHI</name>
<keyword evidence="8" id="KW-1185">Reference proteome</keyword>
<dbReference type="Proteomes" id="UP000245647">
    <property type="component" value="Unassembled WGS sequence"/>
</dbReference>
<dbReference type="PRINTS" id="PR01021">
    <property type="entry name" value="OMPADOMAIN"/>
</dbReference>
<dbReference type="PROSITE" id="PS51123">
    <property type="entry name" value="OMPA_2"/>
    <property type="match status" value="1"/>
</dbReference>
<dbReference type="InterPro" id="IPR006665">
    <property type="entry name" value="OmpA-like"/>
</dbReference>
<feature type="domain" description="OmpA-like" evidence="6">
    <location>
        <begin position="98"/>
        <end position="215"/>
    </location>
</feature>
<feature type="chain" id="PRO_5015631151" description="OmpA-like domain-containing protein" evidence="5">
    <location>
        <begin position="23"/>
        <end position="226"/>
    </location>
</feature>
<dbReference type="CDD" id="cd07185">
    <property type="entry name" value="OmpA_C-like"/>
    <property type="match status" value="1"/>
</dbReference>
<dbReference type="Pfam" id="PF00691">
    <property type="entry name" value="OmpA"/>
    <property type="match status" value="1"/>
</dbReference>
<evidence type="ECO:0000256" key="1">
    <source>
        <dbReference type="ARBA" id="ARBA00004442"/>
    </source>
</evidence>
<evidence type="ECO:0000256" key="2">
    <source>
        <dbReference type="ARBA" id="ARBA00023136"/>
    </source>
</evidence>
<dbReference type="OrthoDB" id="9782229at2"/>
<keyword evidence="2 4" id="KW-0472">Membrane</keyword>
<dbReference type="InterPro" id="IPR039567">
    <property type="entry name" value="Gly-zipper"/>
</dbReference>
<gene>
    <name evidence="7" type="ORF">DDR33_01180</name>
</gene>
<dbReference type="InterPro" id="IPR036737">
    <property type="entry name" value="OmpA-like_sf"/>
</dbReference>
<protein>
    <recommendedName>
        <fullName evidence="6">OmpA-like domain-containing protein</fullName>
    </recommendedName>
</protein>
<keyword evidence="3" id="KW-0998">Cell outer membrane</keyword>
<reference evidence="7 8" key="1">
    <citation type="submission" date="2018-04" db="EMBL/GenBank/DDBJ databases">
        <title>Pedobacter chongqingensis sp. nov., isolated from a rottenly hemp rope.</title>
        <authorList>
            <person name="Cai Y."/>
        </authorList>
    </citation>
    <scope>NUCLEOTIDE SEQUENCE [LARGE SCALE GENOMIC DNA]</scope>
    <source>
        <strain evidence="7 8">FJ4-8</strain>
    </source>
</reference>
<organism evidence="7 8">
    <name type="scientific">Pararcticibacter amylolyticus</name>
    <dbReference type="NCBI Taxonomy" id="2173175"/>
    <lineage>
        <taxon>Bacteria</taxon>
        <taxon>Pseudomonadati</taxon>
        <taxon>Bacteroidota</taxon>
        <taxon>Sphingobacteriia</taxon>
        <taxon>Sphingobacteriales</taxon>
        <taxon>Sphingobacteriaceae</taxon>
        <taxon>Pararcticibacter</taxon>
    </lineage>
</organism>
<comment type="caution">
    <text evidence="7">The sequence shown here is derived from an EMBL/GenBank/DDBJ whole genome shotgun (WGS) entry which is preliminary data.</text>
</comment>
<evidence type="ECO:0000313" key="8">
    <source>
        <dbReference type="Proteomes" id="UP000245647"/>
    </source>
</evidence>